<organism evidence="2 3">
    <name type="scientific">Pseudomassariella vexata</name>
    <dbReference type="NCBI Taxonomy" id="1141098"/>
    <lineage>
        <taxon>Eukaryota</taxon>
        <taxon>Fungi</taxon>
        <taxon>Dikarya</taxon>
        <taxon>Ascomycota</taxon>
        <taxon>Pezizomycotina</taxon>
        <taxon>Sordariomycetes</taxon>
        <taxon>Xylariomycetidae</taxon>
        <taxon>Amphisphaeriales</taxon>
        <taxon>Pseudomassariaceae</taxon>
        <taxon>Pseudomassariella</taxon>
    </lineage>
</organism>
<dbReference type="PANTHER" id="PTHR38418">
    <property type="entry name" value="SUGAR ISOMERASE, KPSF/GUTQ (AFU_ORTHOLOGUE AFUA_6G08860)"/>
    <property type="match status" value="1"/>
</dbReference>
<dbReference type="Proteomes" id="UP000193689">
    <property type="component" value="Unassembled WGS sequence"/>
</dbReference>
<evidence type="ECO:0000313" key="3">
    <source>
        <dbReference type="Proteomes" id="UP000193689"/>
    </source>
</evidence>
<dbReference type="CDD" id="cd05014">
    <property type="entry name" value="SIS_Kpsf"/>
    <property type="match status" value="1"/>
</dbReference>
<keyword evidence="3" id="KW-1185">Reference proteome</keyword>
<name>A0A1Y2E122_9PEZI</name>
<dbReference type="PROSITE" id="PS51464">
    <property type="entry name" value="SIS"/>
    <property type="match status" value="1"/>
</dbReference>
<evidence type="ECO:0000259" key="1">
    <source>
        <dbReference type="PROSITE" id="PS51464"/>
    </source>
</evidence>
<dbReference type="GeneID" id="63772034"/>
<dbReference type="AlphaFoldDB" id="A0A1Y2E122"/>
<dbReference type="RefSeq" id="XP_040716405.1">
    <property type="nucleotide sequence ID" value="XM_040855822.1"/>
</dbReference>
<reference evidence="2 3" key="1">
    <citation type="submission" date="2016-07" db="EMBL/GenBank/DDBJ databases">
        <title>Pervasive Adenine N6-methylation of Active Genes in Fungi.</title>
        <authorList>
            <consortium name="DOE Joint Genome Institute"/>
            <person name="Mondo S.J."/>
            <person name="Dannebaum R.O."/>
            <person name="Kuo R.C."/>
            <person name="Labutti K."/>
            <person name="Haridas S."/>
            <person name="Kuo A."/>
            <person name="Salamov A."/>
            <person name="Ahrendt S.R."/>
            <person name="Lipzen A."/>
            <person name="Sullivan W."/>
            <person name="Andreopoulos W.B."/>
            <person name="Clum A."/>
            <person name="Lindquist E."/>
            <person name="Daum C."/>
            <person name="Ramamoorthy G.K."/>
            <person name="Gryganskyi A."/>
            <person name="Culley D."/>
            <person name="Magnuson J.K."/>
            <person name="James T.Y."/>
            <person name="O'Malley M.A."/>
            <person name="Stajich J.E."/>
            <person name="Spatafora J.W."/>
            <person name="Visel A."/>
            <person name="Grigoriev I.V."/>
        </authorList>
    </citation>
    <scope>NUCLEOTIDE SEQUENCE [LARGE SCALE GENOMIC DNA]</scope>
    <source>
        <strain evidence="2 3">CBS 129021</strain>
    </source>
</reference>
<dbReference type="PANTHER" id="PTHR38418:SF2">
    <property type="entry name" value="SUGAR ISOMERASE, KPSF_GUTQ (AFU_ORTHOLOGUE AFUA_6G08860)"/>
    <property type="match status" value="1"/>
</dbReference>
<dbReference type="InterPro" id="IPR001347">
    <property type="entry name" value="SIS_dom"/>
</dbReference>
<dbReference type="Gene3D" id="3.40.50.10490">
    <property type="entry name" value="Glucose-6-phosphate isomerase like protein, domain 1"/>
    <property type="match status" value="1"/>
</dbReference>
<accession>A0A1Y2E122</accession>
<feature type="domain" description="SIS" evidence="1">
    <location>
        <begin position="106"/>
        <end position="255"/>
    </location>
</feature>
<evidence type="ECO:0000313" key="2">
    <source>
        <dbReference type="EMBL" id="ORY65253.1"/>
    </source>
</evidence>
<sequence>MVEHHPVQTSAVYLCGSAQRPLVAPPSPPSPITPNATRPATPIEELCLDDEPATDKLVAAADAHAKQRIAGAVHVLNTEATSLRNLTHLYESDPTTAEGFNSAIETITRYKGGRGKTVFIGVGKSGHICKKLVATFNSLGVHATYLHPTEALHGDLGKIGEHDTVLFVTFSGKTPELILLLPHIDADLPTIVLTSHTKPDECELIRQRPGMILVPAPIHESEMASFGVSAPTTSTTMALAVGDALAVVASQELHSSVAALFGRNHPGGAIGATYQKPQRIKDLIIPICDITSVCSYTEDMRGADVLRAGYDSPTGWVRYGDLLASPCRIRRLDSLDLIKPTRDIPWLGASREEWITIAADTRISQASEWIRDMRSSPEDPCDEHSILAVIDEKDIVGVLEAGQLLGWRD</sequence>
<protein>
    <recommendedName>
        <fullName evidence="1">SIS domain-containing protein</fullName>
    </recommendedName>
</protein>
<dbReference type="InParanoid" id="A0A1Y2E122"/>
<dbReference type="GO" id="GO:0097367">
    <property type="term" value="F:carbohydrate derivative binding"/>
    <property type="evidence" value="ECO:0007669"/>
    <property type="project" value="InterPro"/>
</dbReference>
<gene>
    <name evidence="2" type="ORF">BCR38DRAFT_340932</name>
</gene>
<dbReference type="EMBL" id="MCFJ01000006">
    <property type="protein sequence ID" value="ORY65253.1"/>
    <property type="molecule type" value="Genomic_DNA"/>
</dbReference>
<dbReference type="Pfam" id="PF01380">
    <property type="entry name" value="SIS"/>
    <property type="match status" value="1"/>
</dbReference>
<dbReference type="GO" id="GO:1901135">
    <property type="term" value="P:carbohydrate derivative metabolic process"/>
    <property type="evidence" value="ECO:0007669"/>
    <property type="project" value="InterPro"/>
</dbReference>
<dbReference type="SUPFAM" id="SSF53697">
    <property type="entry name" value="SIS domain"/>
    <property type="match status" value="1"/>
</dbReference>
<dbReference type="OrthoDB" id="1872003at2759"/>
<comment type="caution">
    <text evidence="2">The sequence shown here is derived from an EMBL/GenBank/DDBJ whole genome shotgun (WGS) entry which is preliminary data.</text>
</comment>
<proteinExistence type="predicted"/>
<dbReference type="STRING" id="1141098.A0A1Y2E122"/>
<dbReference type="InterPro" id="IPR046348">
    <property type="entry name" value="SIS_dom_sf"/>
</dbReference>
<dbReference type="InterPro" id="IPR035474">
    <property type="entry name" value="SIS_Kpsf"/>
</dbReference>